<accession>A0A433QTX3</accession>
<dbReference type="AlphaFoldDB" id="A0A433QTX3"/>
<protein>
    <submittedName>
        <fullName evidence="2">Uncharacterized protein</fullName>
    </submittedName>
</protein>
<evidence type="ECO:0000256" key="1">
    <source>
        <dbReference type="SAM" id="MobiDB-lite"/>
    </source>
</evidence>
<name>A0A433QTX3_9FUNG</name>
<feature type="compositionally biased region" description="Basic residues" evidence="1">
    <location>
        <begin position="62"/>
        <end position="72"/>
    </location>
</feature>
<evidence type="ECO:0000313" key="2">
    <source>
        <dbReference type="EMBL" id="RUS33242.1"/>
    </source>
</evidence>
<feature type="region of interest" description="Disordered" evidence="1">
    <location>
        <begin position="20"/>
        <end position="72"/>
    </location>
</feature>
<sequence>MTLILDSNKRLPRAASLRSASMNVLGSDNHRDLRADSERAQHRREYGGAGDEDSGPAGMGGRKCRWRRRSET</sequence>
<dbReference type="Proteomes" id="UP000274822">
    <property type="component" value="Unassembled WGS sequence"/>
</dbReference>
<gene>
    <name evidence="2" type="ORF">BC938DRAFT_472417</name>
</gene>
<comment type="caution">
    <text evidence="2">The sequence shown here is derived from an EMBL/GenBank/DDBJ whole genome shotgun (WGS) entry which is preliminary data.</text>
</comment>
<dbReference type="EMBL" id="RBNJ01001348">
    <property type="protein sequence ID" value="RUS33242.1"/>
    <property type="molecule type" value="Genomic_DNA"/>
</dbReference>
<keyword evidence="3" id="KW-1185">Reference proteome</keyword>
<feature type="compositionally biased region" description="Basic and acidic residues" evidence="1">
    <location>
        <begin position="28"/>
        <end position="46"/>
    </location>
</feature>
<proteinExistence type="predicted"/>
<evidence type="ECO:0000313" key="3">
    <source>
        <dbReference type="Proteomes" id="UP000274822"/>
    </source>
</evidence>
<organism evidence="2 3">
    <name type="scientific">Jimgerdemannia flammicorona</name>
    <dbReference type="NCBI Taxonomy" id="994334"/>
    <lineage>
        <taxon>Eukaryota</taxon>
        <taxon>Fungi</taxon>
        <taxon>Fungi incertae sedis</taxon>
        <taxon>Mucoromycota</taxon>
        <taxon>Mucoromycotina</taxon>
        <taxon>Endogonomycetes</taxon>
        <taxon>Endogonales</taxon>
        <taxon>Endogonaceae</taxon>
        <taxon>Jimgerdemannia</taxon>
    </lineage>
</organism>
<reference evidence="2 3" key="1">
    <citation type="journal article" date="2018" name="New Phytol.">
        <title>Phylogenomics of Endogonaceae and evolution of mycorrhizas within Mucoromycota.</title>
        <authorList>
            <person name="Chang Y."/>
            <person name="Desiro A."/>
            <person name="Na H."/>
            <person name="Sandor L."/>
            <person name="Lipzen A."/>
            <person name="Clum A."/>
            <person name="Barry K."/>
            <person name="Grigoriev I.V."/>
            <person name="Martin F.M."/>
            <person name="Stajich J.E."/>
            <person name="Smith M.E."/>
            <person name="Bonito G."/>
            <person name="Spatafora J.W."/>
        </authorList>
    </citation>
    <scope>NUCLEOTIDE SEQUENCE [LARGE SCALE GENOMIC DNA]</scope>
    <source>
        <strain evidence="2 3">AD002</strain>
    </source>
</reference>